<dbReference type="EMBL" id="CP021330">
    <property type="protein sequence ID" value="AVX03446.1"/>
    <property type="molecule type" value="Genomic_DNA"/>
</dbReference>
<gene>
    <name evidence="2" type="ORF">MXMO3_00915</name>
</gene>
<dbReference type="AlphaFoldDB" id="A0A2R4MC24"/>
<dbReference type="Proteomes" id="UP000258927">
    <property type="component" value="Chromosome"/>
</dbReference>
<sequence length="87" mass="10094">MNSVLYPILIVIVLFGAVAVFELYALFVAPHFIPRETIDLIIADLIEQHGDNALDAAIAREDWAQQDTDTFERGKWRRVRRELEKRL</sequence>
<accession>A0A2R4MC24</accession>
<keyword evidence="3" id="KW-1185">Reference proteome</keyword>
<keyword evidence="1" id="KW-0812">Transmembrane</keyword>
<dbReference type="RefSeq" id="WP_117395086.1">
    <property type="nucleotide sequence ID" value="NZ_CP021330.1"/>
</dbReference>
<dbReference type="STRING" id="1122213.GCA_000423365_01878"/>
<feature type="transmembrane region" description="Helical" evidence="1">
    <location>
        <begin position="6"/>
        <end position="27"/>
    </location>
</feature>
<evidence type="ECO:0000256" key="1">
    <source>
        <dbReference type="SAM" id="Phobius"/>
    </source>
</evidence>
<protein>
    <submittedName>
        <fullName evidence="2">Uncharacterized protein</fullName>
    </submittedName>
</protein>
<proteinExistence type="predicted"/>
<keyword evidence="1" id="KW-0472">Membrane</keyword>
<organism evidence="2 3">
    <name type="scientific">Maritalea myrionectae</name>
    <dbReference type="NCBI Taxonomy" id="454601"/>
    <lineage>
        <taxon>Bacteria</taxon>
        <taxon>Pseudomonadati</taxon>
        <taxon>Pseudomonadota</taxon>
        <taxon>Alphaproteobacteria</taxon>
        <taxon>Hyphomicrobiales</taxon>
        <taxon>Devosiaceae</taxon>
        <taxon>Maritalea</taxon>
    </lineage>
</organism>
<dbReference type="KEGG" id="mmyr:MXMO3_00915"/>
<evidence type="ECO:0000313" key="2">
    <source>
        <dbReference type="EMBL" id="AVX03446.1"/>
    </source>
</evidence>
<evidence type="ECO:0000313" key="3">
    <source>
        <dbReference type="Proteomes" id="UP000258927"/>
    </source>
</evidence>
<name>A0A2R4MC24_9HYPH</name>
<keyword evidence="1" id="KW-1133">Transmembrane helix</keyword>
<reference evidence="2 3" key="1">
    <citation type="submission" date="2017-05" db="EMBL/GenBank/DDBJ databases">
        <title>Genome Analysis of Maritalea myrionectae HL2708#5.</title>
        <authorList>
            <consortium name="Cotde Inc.-PKNU"/>
            <person name="Jang D."/>
            <person name="Oh H.-M."/>
        </authorList>
    </citation>
    <scope>NUCLEOTIDE SEQUENCE [LARGE SCALE GENOMIC DNA]</scope>
    <source>
        <strain evidence="2 3">HL2708#5</strain>
    </source>
</reference>